<evidence type="ECO:0000256" key="5">
    <source>
        <dbReference type="ARBA" id="ARBA00022692"/>
    </source>
</evidence>
<feature type="transmembrane region" description="Helical" evidence="10">
    <location>
        <begin position="312"/>
        <end position="333"/>
    </location>
</feature>
<keyword evidence="5 10" id="KW-0812">Transmembrane</keyword>
<feature type="transmembrane region" description="Helical" evidence="10">
    <location>
        <begin position="157"/>
        <end position="176"/>
    </location>
</feature>
<evidence type="ECO:0000256" key="1">
    <source>
        <dbReference type="ARBA" id="ARBA00004651"/>
    </source>
</evidence>
<evidence type="ECO:0000256" key="8">
    <source>
        <dbReference type="ARBA" id="ARBA00023136"/>
    </source>
</evidence>
<dbReference type="Proteomes" id="UP000245870">
    <property type="component" value="Unassembled WGS sequence"/>
</dbReference>
<dbReference type="NCBIfam" id="TIGR00797">
    <property type="entry name" value="matE"/>
    <property type="match status" value="1"/>
</dbReference>
<evidence type="ECO:0000256" key="2">
    <source>
        <dbReference type="ARBA" id="ARBA00022448"/>
    </source>
</evidence>
<feature type="transmembrane region" description="Helical" evidence="10">
    <location>
        <begin position="252"/>
        <end position="270"/>
    </location>
</feature>
<dbReference type="InterPro" id="IPR002528">
    <property type="entry name" value="MATE_fam"/>
</dbReference>
<reference evidence="11 12" key="1">
    <citation type="submission" date="2018-05" db="EMBL/GenBank/DDBJ databases">
        <title>Genomic Encyclopedia of Type Strains, Phase IV (KMG-IV): sequencing the most valuable type-strain genomes for metagenomic binning, comparative biology and taxonomic classification.</title>
        <authorList>
            <person name="Goeker M."/>
        </authorList>
    </citation>
    <scope>NUCLEOTIDE SEQUENCE [LARGE SCALE GENOMIC DNA]</scope>
    <source>
        <strain evidence="11 12">DSM 100333</strain>
    </source>
</reference>
<dbReference type="GO" id="GO:0006811">
    <property type="term" value="P:monoatomic ion transport"/>
    <property type="evidence" value="ECO:0007669"/>
    <property type="project" value="UniProtKB-KW"/>
</dbReference>
<keyword evidence="4" id="KW-1003">Cell membrane</keyword>
<feature type="transmembrane region" description="Helical" evidence="10">
    <location>
        <begin position="282"/>
        <end position="300"/>
    </location>
</feature>
<keyword evidence="3" id="KW-0050">Antiport</keyword>
<protein>
    <recommendedName>
        <fullName evidence="9">Multidrug-efflux transporter</fullName>
    </recommendedName>
</protein>
<evidence type="ECO:0000256" key="6">
    <source>
        <dbReference type="ARBA" id="ARBA00022989"/>
    </source>
</evidence>
<name>A0A2U0U1B7_9BACT</name>
<dbReference type="EMBL" id="QENY01000019">
    <property type="protein sequence ID" value="PVX49744.1"/>
    <property type="molecule type" value="Genomic_DNA"/>
</dbReference>
<keyword evidence="12" id="KW-1185">Reference proteome</keyword>
<evidence type="ECO:0000256" key="3">
    <source>
        <dbReference type="ARBA" id="ARBA00022449"/>
    </source>
</evidence>
<dbReference type="OrthoDB" id="9780160at2"/>
<feature type="transmembrane region" description="Helical" evidence="10">
    <location>
        <begin position="411"/>
        <end position="433"/>
    </location>
</feature>
<keyword evidence="2" id="KW-0813">Transport</keyword>
<dbReference type="RefSeq" id="WP_116617106.1">
    <property type="nucleotide sequence ID" value="NZ_QENY01000019.1"/>
</dbReference>
<comment type="caution">
    <text evidence="11">The sequence shown here is derived from an EMBL/GenBank/DDBJ whole genome shotgun (WGS) entry which is preliminary data.</text>
</comment>
<feature type="transmembrane region" description="Helical" evidence="10">
    <location>
        <begin position="188"/>
        <end position="211"/>
    </location>
</feature>
<feature type="transmembrane region" description="Helical" evidence="10">
    <location>
        <begin position="385"/>
        <end position="405"/>
    </location>
</feature>
<evidence type="ECO:0000256" key="7">
    <source>
        <dbReference type="ARBA" id="ARBA00023065"/>
    </source>
</evidence>
<gene>
    <name evidence="11" type="ORF">C7379_1193</name>
</gene>
<feature type="transmembrane region" description="Helical" evidence="10">
    <location>
        <begin position="43"/>
        <end position="68"/>
    </location>
</feature>
<dbReference type="AlphaFoldDB" id="A0A2U0U1B7"/>
<dbReference type="PANTHER" id="PTHR43298">
    <property type="entry name" value="MULTIDRUG RESISTANCE PROTEIN NORM-RELATED"/>
    <property type="match status" value="1"/>
</dbReference>
<dbReference type="GO" id="GO:0042910">
    <property type="term" value="F:xenobiotic transmembrane transporter activity"/>
    <property type="evidence" value="ECO:0007669"/>
    <property type="project" value="InterPro"/>
</dbReference>
<accession>A0A2U0U1B7</accession>
<evidence type="ECO:0000313" key="11">
    <source>
        <dbReference type="EMBL" id="PVX49744.1"/>
    </source>
</evidence>
<sequence>MVYKEYYKSIIQLGFPIVIGQVGTIVLSFADTIMIGHHSTPELAAAAFVGQMFMLGILVAMGFAYGLTPLVGSSYGREDMGRIGALARNALAANTLVAALLVAIYTVLYFFLDKLGQPEELLPYMRPYYIVNLISLPFVCWFNVFKQTADGMTHTTMPMWILLGGNLVNIVGNYALIYGKMGLPELGILGAGLATMGSRMIMAIVIATMFLSARRYRAIAEAFWSSRLTGSDQRELHRMGWPLGMQMGMESGAWSLCSLIVGWIGAWSLAGHQVMLSISQLFFQFYYAISAAVAIRVSLFHGQGEYSKVKPTAWAGFHLCCVVALLVSVPVWLLRHEIGWLFTDSPEVVSIVAGAIMPLIIYQIPDGLQCVFSNSLRGLANVKPLMGVAFVAYFVTSIPLSYWFGIGLGGGLVGVWFAFPIGLLIAGSLYYYFFRRTLARLWQGR</sequence>
<feature type="transmembrane region" description="Helical" evidence="10">
    <location>
        <begin position="89"/>
        <end position="112"/>
    </location>
</feature>
<dbReference type="PANTHER" id="PTHR43298:SF2">
    <property type="entry name" value="FMN_FAD EXPORTER YEEO-RELATED"/>
    <property type="match status" value="1"/>
</dbReference>
<feature type="transmembrane region" description="Helical" evidence="10">
    <location>
        <begin position="12"/>
        <end position="37"/>
    </location>
</feature>
<dbReference type="InterPro" id="IPR048279">
    <property type="entry name" value="MdtK-like"/>
</dbReference>
<keyword evidence="6 10" id="KW-1133">Transmembrane helix</keyword>
<evidence type="ECO:0000256" key="4">
    <source>
        <dbReference type="ARBA" id="ARBA00022475"/>
    </source>
</evidence>
<keyword evidence="7" id="KW-0406">Ion transport</keyword>
<evidence type="ECO:0000256" key="10">
    <source>
        <dbReference type="SAM" id="Phobius"/>
    </source>
</evidence>
<evidence type="ECO:0000256" key="9">
    <source>
        <dbReference type="ARBA" id="ARBA00031636"/>
    </source>
</evidence>
<dbReference type="PIRSF" id="PIRSF006603">
    <property type="entry name" value="DinF"/>
    <property type="match status" value="1"/>
</dbReference>
<feature type="transmembrane region" description="Helical" evidence="10">
    <location>
        <begin position="345"/>
        <end position="364"/>
    </location>
</feature>
<keyword evidence="8 10" id="KW-0472">Membrane</keyword>
<dbReference type="InterPro" id="IPR050222">
    <property type="entry name" value="MATE_MdtK"/>
</dbReference>
<evidence type="ECO:0000313" key="12">
    <source>
        <dbReference type="Proteomes" id="UP000245870"/>
    </source>
</evidence>
<dbReference type="Pfam" id="PF01554">
    <property type="entry name" value="MatE"/>
    <property type="match status" value="2"/>
</dbReference>
<dbReference type="GO" id="GO:0015297">
    <property type="term" value="F:antiporter activity"/>
    <property type="evidence" value="ECO:0007669"/>
    <property type="project" value="UniProtKB-KW"/>
</dbReference>
<comment type="subcellular location">
    <subcellularLocation>
        <location evidence="1">Cell membrane</location>
        <topology evidence="1">Multi-pass membrane protein</topology>
    </subcellularLocation>
</comment>
<feature type="transmembrane region" description="Helical" evidence="10">
    <location>
        <begin position="127"/>
        <end position="145"/>
    </location>
</feature>
<dbReference type="GO" id="GO:0005886">
    <property type="term" value="C:plasma membrane"/>
    <property type="evidence" value="ECO:0007669"/>
    <property type="project" value="UniProtKB-SubCell"/>
</dbReference>
<proteinExistence type="predicted"/>
<organism evidence="11 12">
    <name type="scientific">Hallella colorans</name>
    <dbReference type="NCBI Taxonomy" id="1703337"/>
    <lineage>
        <taxon>Bacteria</taxon>
        <taxon>Pseudomonadati</taxon>
        <taxon>Bacteroidota</taxon>
        <taxon>Bacteroidia</taxon>
        <taxon>Bacteroidales</taxon>
        <taxon>Prevotellaceae</taxon>
        <taxon>Hallella</taxon>
    </lineage>
</organism>